<keyword evidence="3" id="KW-1185">Reference proteome</keyword>
<dbReference type="PIRSF" id="PIRSF030561">
    <property type="entry name" value="UCP030561"/>
    <property type="match status" value="1"/>
</dbReference>
<feature type="domain" description="SnoaL-like" evidence="1">
    <location>
        <begin position="18"/>
        <end position="116"/>
    </location>
</feature>
<organism evidence="2 3">
    <name type="scientific">Roseateles asaccharophilus</name>
    <dbReference type="NCBI Taxonomy" id="582607"/>
    <lineage>
        <taxon>Bacteria</taxon>
        <taxon>Pseudomonadati</taxon>
        <taxon>Pseudomonadota</taxon>
        <taxon>Betaproteobacteria</taxon>
        <taxon>Burkholderiales</taxon>
        <taxon>Sphaerotilaceae</taxon>
        <taxon>Roseateles</taxon>
    </lineage>
</organism>
<reference evidence="2 3" key="1">
    <citation type="submission" date="2019-03" db="EMBL/GenBank/DDBJ databases">
        <title>Genomic Encyclopedia of Type Strains, Phase IV (KMG-IV): sequencing the most valuable type-strain genomes for metagenomic binning, comparative biology and taxonomic classification.</title>
        <authorList>
            <person name="Goeker M."/>
        </authorList>
    </citation>
    <scope>NUCLEOTIDE SEQUENCE [LARGE SCALE GENOMIC DNA]</scope>
    <source>
        <strain evidence="2 3">DSM 25082</strain>
    </source>
</reference>
<accession>A0A4R6N1T7</accession>
<dbReference type="Proteomes" id="UP000295357">
    <property type="component" value="Unassembled WGS sequence"/>
</dbReference>
<evidence type="ECO:0000313" key="2">
    <source>
        <dbReference type="EMBL" id="TDP07976.1"/>
    </source>
</evidence>
<protein>
    <recommendedName>
        <fullName evidence="1">SnoaL-like domain-containing protein</fullName>
    </recommendedName>
</protein>
<dbReference type="InterPro" id="IPR008317">
    <property type="entry name" value="UCP030561"/>
</dbReference>
<comment type="caution">
    <text evidence="2">The sequence shown here is derived from an EMBL/GenBank/DDBJ whole genome shotgun (WGS) entry which is preliminary data.</text>
</comment>
<evidence type="ECO:0000313" key="3">
    <source>
        <dbReference type="Proteomes" id="UP000295357"/>
    </source>
</evidence>
<dbReference type="SUPFAM" id="SSF54427">
    <property type="entry name" value="NTF2-like"/>
    <property type="match status" value="1"/>
</dbReference>
<dbReference type="AlphaFoldDB" id="A0A4R6N1T7"/>
<dbReference type="Pfam" id="PF12680">
    <property type="entry name" value="SnoaL_2"/>
    <property type="match status" value="1"/>
</dbReference>
<proteinExistence type="predicted"/>
<dbReference type="InterPro" id="IPR032710">
    <property type="entry name" value="NTF2-like_dom_sf"/>
</dbReference>
<evidence type="ECO:0000259" key="1">
    <source>
        <dbReference type="Pfam" id="PF12680"/>
    </source>
</evidence>
<dbReference type="EMBL" id="SNXE01000006">
    <property type="protein sequence ID" value="TDP07976.1"/>
    <property type="molecule type" value="Genomic_DNA"/>
</dbReference>
<sequence length="123" mass="13679">MSAASTPRPIRSPAELAQAQLEAYNRKDLEAFCACYSEDVKVWHPPEPEPRLSGMAAFRARYAAGPFAQPAVRAEVSQRLVLPEMVVDHEVVHGRGDTPHELAVVYRCREGLIAEVFFFTQPA</sequence>
<dbReference type="Gene3D" id="3.10.450.50">
    <property type="match status" value="1"/>
</dbReference>
<gene>
    <name evidence="2" type="ORF">DFR39_106243</name>
</gene>
<dbReference type="InterPro" id="IPR037401">
    <property type="entry name" value="SnoaL-like"/>
</dbReference>
<name>A0A4R6N1T7_9BURK</name>
<dbReference type="RefSeq" id="WP_162849534.1">
    <property type="nucleotide sequence ID" value="NZ_JAUFPJ010000007.1"/>
</dbReference>